<evidence type="ECO:0000256" key="1">
    <source>
        <dbReference type="ARBA" id="ARBA00023242"/>
    </source>
</evidence>
<protein>
    <recommendedName>
        <fullName evidence="3">Zn(2)-C6 fungal-type domain-containing protein</fullName>
    </recommendedName>
</protein>
<feature type="domain" description="Zn(2)-C6 fungal-type" evidence="3">
    <location>
        <begin position="54"/>
        <end position="85"/>
    </location>
</feature>
<feature type="region of interest" description="Disordered" evidence="2">
    <location>
        <begin position="122"/>
        <end position="159"/>
    </location>
</feature>
<dbReference type="CDD" id="cd00067">
    <property type="entry name" value="GAL4"/>
    <property type="match status" value="1"/>
</dbReference>
<dbReference type="InterPro" id="IPR001138">
    <property type="entry name" value="Zn2Cys6_DnaBD"/>
</dbReference>
<dbReference type="PROSITE" id="PS00463">
    <property type="entry name" value="ZN2_CY6_FUNGAL_1"/>
    <property type="match status" value="1"/>
</dbReference>
<feature type="region of interest" description="Disordered" evidence="2">
    <location>
        <begin position="189"/>
        <end position="234"/>
    </location>
</feature>
<comment type="caution">
    <text evidence="4">The sequence shown here is derived from an EMBL/GenBank/DDBJ whole genome shotgun (WGS) entry which is preliminary data.</text>
</comment>
<dbReference type="GO" id="GO:0008270">
    <property type="term" value="F:zinc ion binding"/>
    <property type="evidence" value="ECO:0007669"/>
    <property type="project" value="InterPro"/>
</dbReference>
<evidence type="ECO:0000256" key="2">
    <source>
        <dbReference type="SAM" id="MobiDB-lite"/>
    </source>
</evidence>
<gene>
    <name evidence="4" type="ORF">IM811_010702</name>
</gene>
<dbReference type="SMART" id="SM00066">
    <property type="entry name" value="GAL4"/>
    <property type="match status" value="1"/>
</dbReference>
<name>A0A8H7NGI8_BIOOC</name>
<accession>A0A8H7NGI8</accession>
<feature type="compositionally biased region" description="Polar residues" evidence="2">
    <location>
        <begin position="34"/>
        <end position="45"/>
    </location>
</feature>
<dbReference type="EMBL" id="JADCTT010000003">
    <property type="protein sequence ID" value="KAF9755261.1"/>
    <property type="molecule type" value="Genomic_DNA"/>
</dbReference>
<dbReference type="Gene3D" id="4.10.240.10">
    <property type="entry name" value="Zn(2)-C6 fungal-type DNA-binding domain"/>
    <property type="match status" value="1"/>
</dbReference>
<feature type="compositionally biased region" description="Low complexity" evidence="2">
    <location>
        <begin position="221"/>
        <end position="234"/>
    </location>
</feature>
<organism evidence="4 5">
    <name type="scientific">Bionectria ochroleuca</name>
    <name type="common">Gliocladium roseum</name>
    <dbReference type="NCBI Taxonomy" id="29856"/>
    <lineage>
        <taxon>Eukaryota</taxon>
        <taxon>Fungi</taxon>
        <taxon>Dikarya</taxon>
        <taxon>Ascomycota</taxon>
        <taxon>Pezizomycotina</taxon>
        <taxon>Sordariomycetes</taxon>
        <taxon>Hypocreomycetidae</taxon>
        <taxon>Hypocreales</taxon>
        <taxon>Bionectriaceae</taxon>
        <taxon>Clonostachys</taxon>
    </lineage>
</organism>
<proteinExistence type="predicted"/>
<dbReference type="PROSITE" id="PS50048">
    <property type="entry name" value="ZN2_CY6_FUNGAL_2"/>
    <property type="match status" value="1"/>
</dbReference>
<feature type="region of interest" description="Disordered" evidence="2">
    <location>
        <begin position="1"/>
        <end position="49"/>
    </location>
</feature>
<dbReference type="GO" id="GO:0000981">
    <property type="term" value="F:DNA-binding transcription factor activity, RNA polymerase II-specific"/>
    <property type="evidence" value="ECO:0007669"/>
    <property type="project" value="InterPro"/>
</dbReference>
<sequence>MASDASDMSAAGSPPPENASKMADRDKPTKKRSNSSATDANGSQKVTKRRAAMACVSCRARKVRCDVVEQSPCGNCRWDNVECIVQESRRRKKHLLTASVGQQQQSGATADPQVLRAKSITAHSHPVPISSAADLRRPSSGSVISSSDADASSVSRLPLSGVDSHVPHLIYQRSGYRNDSVLLNKLQPATENPSRAPQPQSQSPLLSQQQQLPLPQPPQQQPRQQSTPQWLPTM</sequence>
<feature type="compositionally biased region" description="Low complexity" evidence="2">
    <location>
        <begin position="197"/>
        <end position="213"/>
    </location>
</feature>
<dbReference type="PANTHER" id="PTHR47425:SF2">
    <property type="entry name" value="FARB-RELATED"/>
    <property type="match status" value="1"/>
</dbReference>
<evidence type="ECO:0000313" key="4">
    <source>
        <dbReference type="EMBL" id="KAF9755261.1"/>
    </source>
</evidence>
<reference evidence="4" key="1">
    <citation type="submission" date="2020-10" db="EMBL/GenBank/DDBJ databases">
        <title>High-Quality Genome Resource of Clonostachys rosea strain S41 by Oxford Nanopore Long-Read Sequencing.</title>
        <authorList>
            <person name="Wang H."/>
        </authorList>
    </citation>
    <scope>NUCLEOTIDE SEQUENCE</scope>
    <source>
        <strain evidence="4">S41</strain>
    </source>
</reference>
<dbReference type="AlphaFoldDB" id="A0A8H7NGI8"/>
<dbReference type="Proteomes" id="UP000616885">
    <property type="component" value="Unassembled WGS sequence"/>
</dbReference>
<dbReference type="Pfam" id="PF00172">
    <property type="entry name" value="Zn_clus"/>
    <property type="match status" value="1"/>
</dbReference>
<evidence type="ECO:0000313" key="5">
    <source>
        <dbReference type="Proteomes" id="UP000616885"/>
    </source>
</evidence>
<dbReference type="InterPro" id="IPR036864">
    <property type="entry name" value="Zn2-C6_fun-type_DNA-bd_sf"/>
</dbReference>
<feature type="compositionally biased region" description="Low complexity" evidence="2">
    <location>
        <begin position="1"/>
        <end position="12"/>
    </location>
</feature>
<dbReference type="PANTHER" id="PTHR47425">
    <property type="entry name" value="FARB-RELATED"/>
    <property type="match status" value="1"/>
</dbReference>
<feature type="compositionally biased region" description="Low complexity" evidence="2">
    <location>
        <begin position="139"/>
        <end position="155"/>
    </location>
</feature>
<dbReference type="SUPFAM" id="SSF57701">
    <property type="entry name" value="Zn2/Cys6 DNA-binding domain"/>
    <property type="match status" value="1"/>
</dbReference>
<dbReference type="InterPro" id="IPR052761">
    <property type="entry name" value="Fungal_Detox/Toxin_TFs"/>
</dbReference>
<keyword evidence="1" id="KW-0539">Nucleus</keyword>
<evidence type="ECO:0000259" key="3">
    <source>
        <dbReference type="PROSITE" id="PS50048"/>
    </source>
</evidence>